<name>A0ABU7B4P6_9TELE</name>
<gene>
    <name evidence="4" type="ORF">ATANTOWER_030840</name>
</gene>
<keyword evidence="5" id="KW-1185">Reference proteome</keyword>
<organism evidence="4 5">
    <name type="scientific">Ataeniobius toweri</name>
    <dbReference type="NCBI Taxonomy" id="208326"/>
    <lineage>
        <taxon>Eukaryota</taxon>
        <taxon>Metazoa</taxon>
        <taxon>Chordata</taxon>
        <taxon>Craniata</taxon>
        <taxon>Vertebrata</taxon>
        <taxon>Euteleostomi</taxon>
        <taxon>Actinopterygii</taxon>
        <taxon>Neopterygii</taxon>
        <taxon>Teleostei</taxon>
        <taxon>Neoteleostei</taxon>
        <taxon>Acanthomorphata</taxon>
        <taxon>Ovalentaria</taxon>
        <taxon>Atherinomorphae</taxon>
        <taxon>Cyprinodontiformes</taxon>
        <taxon>Goodeidae</taxon>
        <taxon>Ataeniobius</taxon>
    </lineage>
</organism>
<feature type="signal peptide" evidence="2">
    <location>
        <begin position="1"/>
        <end position="20"/>
    </location>
</feature>
<evidence type="ECO:0000313" key="5">
    <source>
        <dbReference type="Proteomes" id="UP001345963"/>
    </source>
</evidence>
<evidence type="ECO:0000256" key="2">
    <source>
        <dbReference type="SAM" id="SignalP"/>
    </source>
</evidence>
<keyword evidence="1" id="KW-1015">Disulfide bond</keyword>
<keyword evidence="2" id="KW-0732">Signal</keyword>
<reference evidence="4 5" key="1">
    <citation type="submission" date="2021-07" db="EMBL/GenBank/DDBJ databases">
        <authorList>
            <person name="Palmer J.M."/>
        </authorList>
    </citation>
    <scope>NUCLEOTIDE SEQUENCE [LARGE SCALE GENOMIC DNA]</scope>
    <source>
        <strain evidence="4 5">AT_MEX2019</strain>
        <tissue evidence="4">Muscle</tissue>
    </source>
</reference>
<dbReference type="Proteomes" id="UP001345963">
    <property type="component" value="Unassembled WGS sequence"/>
</dbReference>
<evidence type="ECO:0000259" key="3">
    <source>
        <dbReference type="Pfam" id="PF01562"/>
    </source>
</evidence>
<evidence type="ECO:0000313" key="4">
    <source>
        <dbReference type="EMBL" id="MED6245075.1"/>
    </source>
</evidence>
<dbReference type="Pfam" id="PF01562">
    <property type="entry name" value="Pep_M12B_propep"/>
    <property type="match status" value="1"/>
</dbReference>
<dbReference type="EMBL" id="JAHUTI010040179">
    <property type="protein sequence ID" value="MED6245075.1"/>
    <property type="molecule type" value="Genomic_DNA"/>
</dbReference>
<feature type="chain" id="PRO_5046866658" description="Peptidase M12B propeptide domain-containing protein" evidence="2">
    <location>
        <begin position="21"/>
        <end position="211"/>
    </location>
</feature>
<sequence>MLCSLKCSLLFSLHFVFILAAGHDEQSGRLLSLSKEQGYFSQSGSGPSIVHPVRISADGEFVSHSLSHHFKGRVRRELRLLSPEGQVYYKLSYNGRTVIFNLTRNNHLLSTEYILERRNGSSNRTEHGLSEGNSCHLLGTVEAPDVKGTAAISTCNGLICATGNQQTPPSDTSVFVDLLFKDFLTLFAEAGIPRLTASETLVKIALRIPDL</sequence>
<evidence type="ECO:0000256" key="1">
    <source>
        <dbReference type="ARBA" id="ARBA00023157"/>
    </source>
</evidence>
<protein>
    <recommendedName>
        <fullName evidence="3">Peptidase M12B propeptide domain-containing protein</fullName>
    </recommendedName>
</protein>
<accession>A0ABU7B4P6</accession>
<feature type="domain" description="Peptidase M12B propeptide" evidence="3">
    <location>
        <begin position="49"/>
        <end position="142"/>
    </location>
</feature>
<dbReference type="InterPro" id="IPR002870">
    <property type="entry name" value="Peptidase_M12B_N"/>
</dbReference>
<proteinExistence type="predicted"/>
<comment type="caution">
    <text evidence="4">The sequence shown here is derived from an EMBL/GenBank/DDBJ whole genome shotgun (WGS) entry which is preliminary data.</text>
</comment>